<dbReference type="EMBL" id="OY731400">
    <property type="protein sequence ID" value="CAJ1943586.1"/>
    <property type="molecule type" value="Genomic_DNA"/>
</dbReference>
<evidence type="ECO:0000313" key="2">
    <source>
        <dbReference type="EMBL" id="CAJ1943586.1"/>
    </source>
</evidence>
<dbReference type="Gramene" id="rna-AYBTSS11_LOCUS11432">
    <property type="protein sequence ID" value="CAJ1943586.1"/>
    <property type="gene ID" value="gene-AYBTSS11_LOCUS11432"/>
</dbReference>
<evidence type="ECO:0000313" key="3">
    <source>
        <dbReference type="Proteomes" id="UP001189624"/>
    </source>
</evidence>
<keyword evidence="3" id="KW-1185">Reference proteome</keyword>
<dbReference type="AlphaFoldDB" id="A0AA86S630"/>
<feature type="compositionally biased region" description="Basic and acidic residues" evidence="1">
    <location>
        <begin position="37"/>
        <end position="55"/>
    </location>
</feature>
<feature type="region of interest" description="Disordered" evidence="1">
    <location>
        <begin position="20"/>
        <end position="55"/>
    </location>
</feature>
<protein>
    <submittedName>
        <fullName evidence="2">Uncharacterized protein</fullName>
    </submittedName>
</protein>
<dbReference type="Proteomes" id="UP001189624">
    <property type="component" value="Chromosome 3"/>
</dbReference>
<reference evidence="2" key="1">
    <citation type="submission" date="2023-10" db="EMBL/GenBank/DDBJ databases">
        <authorList>
            <person name="Domelevo Entfellner J.-B."/>
        </authorList>
    </citation>
    <scope>NUCLEOTIDE SEQUENCE</scope>
</reference>
<name>A0AA86S630_9FABA</name>
<sequence length="55" mass="5981">MAPRGTVVLGLGIFTTFDGFGDLRAGVDQQGSPRNKANKENGTENEEQKQRDTND</sequence>
<evidence type="ECO:0000256" key="1">
    <source>
        <dbReference type="SAM" id="MobiDB-lite"/>
    </source>
</evidence>
<proteinExistence type="predicted"/>
<gene>
    <name evidence="2" type="ORF">AYBTSS11_LOCUS11432</name>
</gene>
<accession>A0AA86S630</accession>
<organism evidence="2 3">
    <name type="scientific">Sphenostylis stenocarpa</name>
    <dbReference type="NCBI Taxonomy" id="92480"/>
    <lineage>
        <taxon>Eukaryota</taxon>
        <taxon>Viridiplantae</taxon>
        <taxon>Streptophyta</taxon>
        <taxon>Embryophyta</taxon>
        <taxon>Tracheophyta</taxon>
        <taxon>Spermatophyta</taxon>
        <taxon>Magnoliopsida</taxon>
        <taxon>eudicotyledons</taxon>
        <taxon>Gunneridae</taxon>
        <taxon>Pentapetalae</taxon>
        <taxon>rosids</taxon>
        <taxon>fabids</taxon>
        <taxon>Fabales</taxon>
        <taxon>Fabaceae</taxon>
        <taxon>Papilionoideae</taxon>
        <taxon>50 kb inversion clade</taxon>
        <taxon>NPAAA clade</taxon>
        <taxon>indigoferoid/millettioid clade</taxon>
        <taxon>Phaseoleae</taxon>
        <taxon>Sphenostylis</taxon>
    </lineage>
</organism>